<evidence type="ECO:0000313" key="1">
    <source>
        <dbReference type="EMBL" id="KAI8552104.1"/>
    </source>
</evidence>
<proteinExistence type="predicted"/>
<dbReference type="Proteomes" id="UP001062846">
    <property type="component" value="Chromosome 6"/>
</dbReference>
<evidence type="ECO:0000313" key="2">
    <source>
        <dbReference type="Proteomes" id="UP001062846"/>
    </source>
</evidence>
<gene>
    <name evidence="1" type="ORF">RHMOL_Rhmol06G0238800</name>
</gene>
<dbReference type="EMBL" id="CM046393">
    <property type="protein sequence ID" value="KAI8552104.1"/>
    <property type="molecule type" value="Genomic_DNA"/>
</dbReference>
<sequence length="295" mass="31682">MYSVTNHYVDSKNPLSLSRRATDRALSGDFLRLVGGGRCPFLLPPGFLPLLFLLLFPLLLFLFYLSPLQFPFCLGSTSTLLLGSPVCWPNGLSISPVWLPPASYCWMGPVSASRRNGVADLVPAVIASLMAVGMAIWSGWWLVVVEEVRVFFAGFWVSLGSEVFRWCLGVLGVSAGVWELGSAAARVSAAAIRLGFVVADAVMVLVVMAASGRRWGGGQRCCWMLTGCLVEGRTSRSPGQQQGLVPRVSGVGVAAARPFTSVRGVRLRGALAAWGFDLLWGCGQQQGGWRRLGVC</sequence>
<reference evidence="1" key="1">
    <citation type="submission" date="2022-02" db="EMBL/GenBank/DDBJ databases">
        <title>Plant Genome Project.</title>
        <authorList>
            <person name="Zhang R.-G."/>
        </authorList>
    </citation>
    <scope>NUCLEOTIDE SEQUENCE</scope>
    <source>
        <strain evidence="1">AT1</strain>
    </source>
</reference>
<keyword evidence="2" id="KW-1185">Reference proteome</keyword>
<name>A0ACC0NGA2_RHOML</name>
<organism evidence="1 2">
    <name type="scientific">Rhododendron molle</name>
    <name type="common">Chinese azalea</name>
    <name type="synonym">Azalea mollis</name>
    <dbReference type="NCBI Taxonomy" id="49168"/>
    <lineage>
        <taxon>Eukaryota</taxon>
        <taxon>Viridiplantae</taxon>
        <taxon>Streptophyta</taxon>
        <taxon>Embryophyta</taxon>
        <taxon>Tracheophyta</taxon>
        <taxon>Spermatophyta</taxon>
        <taxon>Magnoliopsida</taxon>
        <taxon>eudicotyledons</taxon>
        <taxon>Gunneridae</taxon>
        <taxon>Pentapetalae</taxon>
        <taxon>asterids</taxon>
        <taxon>Ericales</taxon>
        <taxon>Ericaceae</taxon>
        <taxon>Ericoideae</taxon>
        <taxon>Rhodoreae</taxon>
        <taxon>Rhododendron</taxon>
    </lineage>
</organism>
<comment type="caution">
    <text evidence="1">The sequence shown here is derived from an EMBL/GenBank/DDBJ whole genome shotgun (WGS) entry which is preliminary data.</text>
</comment>
<accession>A0ACC0NGA2</accession>
<protein>
    <submittedName>
        <fullName evidence="1">Uncharacterized protein</fullName>
    </submittedName>
</protein>